<protein>
    <recommendedName>
        <fullName evidence="3">YtxH domain-containing protein</fullName>
    </recommendedName>
</protein>
<organism evidence="1 2">
    <name type="scientific">Corynebacterium matruchotii</name>
    <dbReference type="NCBI Taxonomy" id="43768"/>
    <lineage>
        <taxon>Bacteria</taxon>
        <taxon>Bacillati</taxon>
        <taxon>Actinomycetota</taxon>
        <taxon>Actinomycetes</taxon>
        <taxon>Mycobacteriales</taxon>
        <taxon>Corynebacteriaceae</taxon>
        <taxon>Corynebacterium</taxon>
    </lineage>
</organism>
<dbReference type="GeneID" id="84574369"/>
<evidence type="ECO:0000313" key="1">
    <source>
        <dbReference type="EMBL" id="SPW28268.1"/>
    </source>
</evidence>
<comment type="caution">
    <text evidence="1">The sequence shown here is derived from an EMBL/GenBank/DDBJ whole genome shotgun (WGS) entry which is preliminary data.</text>
</comment>
<sequence length="85" mass="9551">MIQFVIGAAAGYVFGTKAGRRRYEQIKKGYQVAINSPATKQILTATRKAIANKLDPQPRMKEVKNLNKSKLNKSDDITILERDDD</sequence>
<dbReference type="EMBL" id="UARK01000006">
    <property type="protein sequence ID" value="SPW28268.1"/>
    <property type="molecule type" value="Genomic_DNA"/>
</dbReference>
<evidence type="ECO:0000313" key="2">
    <source>
        <dbReference type="Proteomes" id="UP000249886"/>
    </source>
</evidence>
<dbReference type="RefSeq" id="WP_005521648.1">
    <property type="nucleotide sequence ID" value="NZ_CAJPQJ010000013.1"/>
</dbReference>
<reference evidence="1 2" key="1">
    <citation type="submission" date="2018-06" db="EMBL/GenBank/DDBJ databases">
        <authorList>
            <consortium name="Pathogen Informatics"/>
            <person name="Doyle S."/>
        </authorList>
    </citation>
    <scope>NUCLEOTIDE SEQUENCE [LARGE SCALE GENOMIC DNA]</scope>
    <source>
        <strain evidence="1 2">NCTC10254</strain>
    </source>
</reference>
<proteinExistence type="predicted"/>
<gene>
    <name evidence="1" type="ORF">NCTC10254_01260</name>
</gene>
<dbReference type="Proteomes" id="UP000249886">
    <property type="component" value="Unassembled WGS sequence"/>
</dbReference>
<accession>A0A3S4YEX1</accession>
<evidence type="ECO:0008006" key="3">
    <source>
        <dbReference type="Google" id="ProtNLM"/>
    </source>
</evidence>
<name>A0A3S4YEX1_9CORY</name>
<dbReference type="AlphaFoldDB" id="A0A3S4YEX1"/>